<dbReference type="OrthoDB" id="9798430at2"/>
<dbReference type="Proteomes" id="UP000596977">
    <property type="component" value="Unassembled WGS sequence"/>
</dbReference>
<reference evidence="2 3" key="1">
    <citation type="journal article" date="2014" name="Int. J. Syst. Evol. Microbiol.">
        <title>Complete genome sequence of Corynebacterium casei LMG S-19264T (=DSM 44701T), isolated from a smear-ripened cheese.</title>
        <authorList>
            <consortium name="US DOE Joint Genome Institute (JGI-PGF)"/>
            <person name="Walter F."/>
            <person name="Albersmeier A."/>
            <person name="Kalinowski J."/>
            <person name="Ruckert C."/>
        </authorList>
    </citation>
    <scope>NUCLEOTIDE SEQUENCE [LARGE SCALE GENOMIC DNA]</scope>
    <source>
        <strain evidence="2 3">CGMCC 1.15896</strain>
    </source>
</reference>
<keyword evidence="3" id="KW-1185">Reference proteome</keyword>
<dbReference type="SUPFAM" id="SSF54593">
    <property type="entry name" value="Glyoxalase/Bleomycin resistance protein/Dihydroxybiphenyl dioxygenase"/>
    <property type="match status" value="1"/>
</dbReference>
<proteinExistence type="predicted"/>
<dbReference type="InterPro" id="IPR029068">
    <property type="entry name" value="Glyas_Bleomycin-R_OHBP_Dase"/>
</dbReference>
<evidence type="ECO:0000259" key="1">
    <source>
        <dbReference type="PROSITE" id="PS51819"/>
    </source>
</evidence>
<dbReference type="AlphaFoldDB" id="A0A916RHU7"/>
<dbReference type="EMBL" id="BMKB01000004">
    <property type="protein sequence ID" value="GGA54297.1"/>
    <property type="molecule type" value="Genomic_DNA"/>
</dbReference>
<dbReference type="InterPro" id="IPR037523">
    <property type="entry name" value="VOC_core"/>
</dbReference>
<dbReference type="RefSeq" id="WP_127072037.1">
    <property type="nucleotide sequence ID" value="NZ_BMKB01000004.1"/>
</dbReference>
<feature type="domain" description="VOC" evidence="1">
    <location>
        <begin position="2"/>
        <end position="124"/>
    </location>
</feature>
<accession>A0A916RHU7</accession>
<dbReference type="InterPro" id="IPR004360">
    <property type="entry name" value="Glyas_Fos-R_dOase_dom"/>
</dbReference>
<evidence type="ECO:0000313" key="3">
    <source>
        <dbReference type="Proteomes" id="UP000596977"/>
    </source>
</evidence>
<sequence>MIFRYTILYVDNVAAALDFYEHAFGLERALLHESGDYGELSTGETKLAFSSTALMRQLGKAPAKPIADAPVFELAFETQDVRGALERAVKTGAKLVQDVREEPWGQTTSYVSDPNGYLVEICSPVQLPSAG</sequence>
<dbReference type="PANTHER" id="PTHR34109">
    <property type="entry name" value="BNAUNNG04460D PROTEIN-RELATED"/>
    <property type="match status" value="1"/>
</dbReference>
<keyword evidence="2" id="KW-0456">Lyase</keyword>
<dbReference type="PROSITE" id="PS51819">
    <property type="entry name" value="VOC"/>
    <property type="match status" value="1"/>
</dbReference>
<protein>
    <submittedName>
        <fullName evidence="2">Lactoylglutathione lyase</fullName>
    </submittedName>
</protein>
<organism evidence="2 3">
    <name type="scientific">Pelagibacterium lentulum</name>
    <dbReference type="NCBI Taxonomy" id="2029865"/>
    <lineage>
        <taxon>Bacteria</taxon>
        <taxon>Pseudomonadati</taxon>
        <taxon>Pseudomonadota</taxon>
        <taxon>Alphaproteobacteria</taxon>
        <taxon>Hyphomicrobiales</taxon>
        <taxon>Devosiaceae</taxon>
        <taxon>Pelagibacterium</taxon>
    </lineage>
</organism>
<dbReference type="Pfam" id="PF00903">
    <property type="entry name" value="Glyoxalase"/>
    <property type="match status" value="1"/>
</dbReference>
<gene>
    <name evidence="2" type="ORF">GCM10011499_25580</name>
</gene>
<evidence type="ECO:0000313" key="2">
    <source>
        <dbReference type="EMBL" id="GGA54297.1"/>
    </source>
</evidence>
<comment type="caution">
    <text evidence="2">The sequence shown here is derived from an EMBL/GenBank/DDBJ whole genome shotgun (WGS) entry which is preliminary data.</text>
</comment>
<dbReference type="CDD" id="cd07264">
    <property type="entry name" value="VOC_like"/>
    <property type="match status" value="1"/>
</dbReference>
<dbReference type="Gene3D" id="3.10.180.10">
    <property type="entry name" value="2,3-Dihydroxybiphenyl 1,2-Dioxygenase, domain 1"/>
    <property type="match status" value="1"/>
</dbReference>
<dbReference type="GO" id="GO:0016829">
    <property type="term" value="F:lyase activity"/>
    <property type="evidence" value="ECO:0007669"/>
    <property type="project" value="UniProtKB-KW"/>
</dbReference>
<name>A0A916RHU7_9HYPH</name>